<dbReference type="Proteomes" id="UP001218218">
    <property type="component" value="Unassembled WGS sequence"/>
</dbReference>
<gene>
    <name evidence="3" type="ORF">DFH08DRAFT_57919</name>
</gene>
<evidence type="ECO:0000313" key="3">
    <source>
        <dbReference type="EMBL" id="KAJ7302958.1"/>
    </source>
</evidence>
<feature type="transmembrane region" description="Helical" evidence="2">
    <location>
        <begin position="147"/>
        <end position="172"/>
    </location>
</feature>
<evidence type="ECO:0000256" key="2">
    <source>
        <dbReference type="SAM" id="Phobius"/>
    </source>
</evidence>
<dbReference type="AlphaFoldDB" id="A0AAD7E991"/>
<evidence type="ECO:0000256" key="1">
    <source>
        <dbReference type="SAM" id="MobiDB-lite"/>
    </source>
</evidence>
<feature type="transmembrane region" description="Helical" evidence="2">
    <location>
        <begin position="12"/>
        <end position="35"/>
    </location>
</feature>
<reference evidence="3" key="1">
    <citation type="submission" date="2023-03" db="EMBL/GenBank/DDBJ databases">
        <title>Massive genome expansion in bonnet fungi (Mycena s.s.) driven by repeated elements and novel gene families across ecological guilds.</title>
        <authorList>
            <consortium name="Lawrence Berkeley National Laboratory"/>
            <person name="Harder C.B."/>
            <person name="Miyauchi S."/>
            <person name="Viragh M."/>
            <person name="Kuo A."/>
            <person name="Thoen E."/>
            <person name="Andreopoulos B."/>
            <person name="Lu D."/>
            <person name="Skrede I."/>
            <person name="Drula E."/>
            <person name="Henrissat B."/>
            <person name="Morin E."/>
            <person name="Kohler A."/>
            <person name="Barry K."/>
            <person name="LaButti K."/>
            <person name="Morin E."/>
            <person name="Salamov A."/>
            <person name="Lipzen A."/>
            <person name="Mereny Z."/>
            <person name="Hegedus B."/>
            <person name="Baldrian P."/>
            <person name="Stursova M."/>
            <person name="Weitz H."/>
            <person name="Taylor A."/>
            <person name="Grigoriev I.V."/>
            <person name="Nagy L.G."/>
            <person name="Martin F."/>
            <person name="Kauserud H."/>
        </authorList>
    </citation>
    <scope>NUCLEOTIDE SEQUENCE</scope>
    <source>
        <strain evidence="3">CBHHK002</strain>
    </source>
</reference>
<proteinExistence type="predicted"/>
<keyword evidence="4" id="KW-1185">Reference proteome</keyword>
<feature type="transmembrane region" description="Helical" evidence="2">
    <location>
        <begin position="192"/>
        <end position="215"/>
    </location>
</feature>
<keyword evidence="2" id="KW-0812">Transmembrane</keyword>
<keyword evidence="2" id="KW-1133">Transmembrane helix</keyword>
<evidence type="ECO:0000313" key="4">
    <source>
        <dbReference type="Proteomes" id="UP001218218"/>
    </source>
</evidence>
<name>A0AAD7E991_9AGAR</name>
<comment type="caution">
    <text evidence="3">The sequence shown here is derived from an EMBL/GenBank/DDBJ whole genome shotgun (WGS) entry which is preliminary data.</text>
</comment>
<feature type="transmembrane region" description="Helical" evidence="2">
    <location>
        <begin position="112"/>
        <end position="135"/>
    </location>
</feature>
<protein>
    <submittedName>
        <fullName evidence="3">Uncharacterized protein</fullName>
    </submittedName>
</protein>
<feature type="transmembrane region" description="Helical" evidence="2">
    <location>
        <begin position="82"/>
        <end position="105"/>
    </location>
</feature>
<dbReference type="EMBL" id="JARIHO010000109">
    <property type="protein sequence ID" value="KAJ7302958.1"/>
    <property type="molecule type" value="Genomic_DNA"/>
</dbReference>
<feature type="transmembrane region" description="Helical" evidence="2">
    <location>
        <begin position="47"/>
        <end position="70"/>
    </location>
</feature>
<keyword evidence="2" id="KW-0472">Membrane</keyword>
<organism evidence="3 4">
    <name type="scientific">Mycena albidolilacea</name>
    <dbReference type="NCBI Taxonomy" id="1033008"/>
    <lineage>
        <taxon>Eukaryota</taxon>
        <taxon>Fungi</taxon>
        <taxon>Dikarya</taxon>
        <taxon>Basidiomycota</taxon>
        <taxon>Agaricomycotina</taxon>
        <taxon>Agaricomycetes</taxon>
        <taxon>Agaricomycetidae</taxon>
        <taxon>Agaricales</taxon>
        <taxon>Marasmiineae</taxon>
        <taxon>Mycenaceae</taxon>
        <taxon>Mycena</taxon>
    </lineage>
</organism>
<feature type="compositionally biased region" description="Basic and acidic residues" evidence="1">
    <location>
        <begin position="314"/>
        <end position="337"/>
    </location>
</feature>
<sequence>MTVTGAVSPIELVASSWANVALYAFELVLCGQYFARPSRPLMIKTGVGIMILADTVCTLAICFEVGLAIVPTQEHFHFVEALAIKIITTYITTAITQLSFCNLYYILTGNKLMSGVLIALISVHLGFSWASGILLLRFPELGPDSGIAFTVNTVGAVTCAATDLVVAVCLGWQFYKMMEDTIPLTRSLVTRIFILSVGSGAICAANTLLMLILLLKGSAGAFPVASELIGLQFPPVFNFLSTIQGRVYALSILANFLLGIPDRRAGQIPTLSFGLQTGVSSVVFRSTSAPSAQNASNLTPDRATFVGTSTLPSNDRRNEVVHLGDPDSGLLHDKADS</sequence>
<accession>A0AAD7E991</accession>
<feature type="region of interest" description="Disordered" evidence="1">
    <location>
        <begin position="291"/>
        <end position="337"/>
    </location>
</feature>